<reference evidence="1 2" key="1">
    <citation type="submission" date="2010-10" db="EMBL/GenBank/DDBJ databases">
        <title>Complete sequence of Mesorhizobium opportunistum WSM2075.</title>
        <authorList>
            <consortium name="US DOE Joint Genome Institute"/>
            <person name="Lucas S."/>
            <person name="Copeland A."/>
            <person name="Lapidus A."/>
            <person name="Cheng J.-F."/>
            <person name="Bruce D."/>
            <person name="Goodwin L."/>
            <person name="Pitluck S."/>
            <person name="Chertkov O."/>
            <person name="Misra M."/>
            <person name="Detter J.C."/>
            <person name="Han C."/>
            <person name="Tapia R."/>
            <person name="Land M."/>
            <person name="Hauser L."/>
            <person name="Kyrpides N."/>
            <person name="Ovchinnikova G."/>
            <person name="Mavrommatis K.M."/>
            <person name="Tiwari R.P."/>
            <person name="Howieson J.G."/>
            <person name="O'Hara G.W."/>
            <person name="Nandasena K.G."/>
            <person name="Woyke T."/>
        </authorList>
    </citation>
    <scope>NUCLEOTIDE SEQUENCE [LARGE SCALE GENOMIC DNA]</scope>
    <source>
        <strain evidence="2">LMG 24607 / HAMBI 3007 / WSM2075</strain>
    </source>
</reference>
<dbReference type="eggNOG" id="COG1403">
    <property type="taxonomic scope" value="Bacteria"/>
</dbReference>
<accession>F7YAT9</accession>
<gene>
    <name evidence="1" type="ordered locus">Mesop_5502</name>
</gene>
<name>F7YAT9_MESOW</name>
<dbReference type="KEGG" id="mop:Mesop_5502"/>
<protein>
    <recommendedName>
        <fullName evidence="3">HNH domain-containing protein</fullName>
    </recommendedName>
</protein>
<dbReference type="EMBL" id="CP002279">
    <property type="protein sequence ID" value="AEH89915.1"/>
    <property type="molecule type" value="Genomic_DNA"/>
</dbReference>
<dbReference type="HOGENOM" id="CLU_071576_0_0_5"/>
<organism evidence="1 2">
    <name type="scientific">Mesorhizobium opportunistum (strain LMG 24607 / HAMBI 3007 / WSM2075)</name>
    <dbReference type="NCBI Taxonomy" id="536019"/>
    <lineage>
        <taxon>Bacteria</taxon>
        <taxon>Pseudomonadati</taxon>
        <taxon>Pseudomonadota</taxon>
        <taxon>Alphaproteobacteria</taxon>
        <taxon>Hyphomicrobiales</taxon>
        <taxon>Phyllobacteriaceae</taxon>
        <taxon>Mesorhizobium</taxon>
    </lineage>
</organism>
<dbReference type="RefSeq" id="WP_013896552.1">
    <property type="nucleotide sequence ID" value="NC_015675.1"/>
</dbReference>
<dbReference type="Proteomes" id="UP000001623">
    <property type="component" value="Chromosome"/>
</dbReference>
<dbReference type="Gene3D" id="1.10.30.50">
    <property type="match status" value="1"/>
</dbReference>
<evidence type="ECO:0000313" key="2">
    <source>
        <dbReference type="Proteomes" id="UP000001623"/>
    </source>
</evidence>
<sequence length="261" mass="28665">MIGYTKSTTVPSSLKRGVRANTDNCDAYDADPTAYTKGVAKFDISNGIYGTDVVKRRLKADQHDKCGFCEAIFDANVAGDVEHYRPKGAIDTGGGKIYPGYYWVGYAWNNLSYACPDCNEYRKRDRFPLAVEGARARSHHDDLTKEEPLLIDPYGEADPRQHIVFRGEAPIGLTPQGTITIELLALDRTTLGRDRLLYLETLSVLYESVVLLENDVRPDAVDFVARVRAQLAAAVLPNAKFSAAAADHLTACAAGKTYLPT</sequence>
<proteinExistence type="predicted"/>
<evidence type="ECO:0008006" key="3">
    <source>
        <dbReference type="Google" id="ProtNLM"/>
    </source>
</evidence>
<dbReference type="AlphaFoldDB" id="F7YAT9"/>
<evidence type="ECO:0000313" key="1">
    <source>
        <dbReference type="EMBL" id="AEH89915.1"/>
    </source>
</evidence>
<dbReference type="STRING" id="536019.Mesop_5502"/>